<dbReference type="EMBL" id="CP115149">
    <property type="protein sequence ID" value="WBL34977.1"/>
    <property type="molecule type" value="Genomic_DNA"/>
</dbReference>
<name>A0ABY7M486_9CHLR</name>
<evidence type="ECO:0000259" key="3">
    <source>
        <dbReference type="Pfam" id="PF01578"/>
    </source>
</evidence>
<keyword evidence="2" id="KW-1133">Transmembrane helix</keyword>
<keyword evidence="5" id="KW-1185">Reference proteome</keyword>
<feature type="region of interest" description="Disordered" evidence="1">
    <location>
        <begin position="94"/>
        <end position="115"/>
    </location>
</feature>
<gene>
    <name evidence="4" type="primary">ccsA</name>
    <name evidence="4" type="ORF">O0235_09240</name>
</gene>
<keyword evidence="2" id="KW-0812">Transmembrane</keyword>
<evidence type="ECO:0000313" key="4">
    <source>
        <dbReference type="EMBL" id="WBL34977.1"/>
    </source>
</evidence>
<dbReference type="Proteomes" id="UP001212803">
    <property type="component" value="Chromosome"/>
</dbReference>
<feature type="transmembrane region" description="Helical" evidence="2">
    <location>
        <begin position="28"/>
        <end position="52"/>
    </location>
</feature>
<reference evidence="4 5" key="1">
    <citation type="journal article" date="2023" name="ISME J.">
        <title>Thermophilic Dehalococcoidia with unusual traits shed light on an unexpected past.</title>
        <authorList>
            <person name="Palmer M."/>
            <person name="Covington J.K."/>
            <person name="Zhou E.M."/>
            <person name="Thomas S.C."/>
            <person name="Habib N."/>
            <person name="Seymour C.O."/>
            <person name="Lai D."/>
            <person name="Johnston J."/>
            <person name="Hashimi A."/>
            <person name="Jiao J.Y."/>
            <person name="Muok A.R."/>
            <person name="Liu L."/>
            <person name="Xian W.D."/>
            <person name="Zhi X.Y."/>
            <person name="Li M.M."/>
            <person name="Silva L.P."/>
            <person name="Bowen B.P."/>
            <person name="Louie K."/>
            <person name="Briegel A."/>
            <person name="Pett-Ridge J."/>
            <person name="Weber P.K."/>
            <person name="Tocheva E.I."/>
            <person name="Woyke T."/>
            <person name="Northen T.R."/>
            <person name="Mayali X."/>
            <person name="Li W.J."/>
            <person name="Hedlund B.P."/>
        </authorList>
    </citation>
    <scope>NUCLEOTIDE SEQUENCE [LARGE SCALE GENOMIC DNA]</scope>
    <source>
        <strain evidence="4 5">YIM 72310</strain>
    </source>
</reference>
<proteinExistence type="predicted"/>
<evidence type="ECO:0000256" key="2">
    <source>
        <dbReference type="SAM" id="Phobius"/>
    </source>
</evidence>
<evidence type="ECO:0000256" key="1">
    <source>
        <dbReference type="SAM" id="MobiDB-lite"/>
    </source>
</evidence>
<feature type="domain" description="Cytochrome c assembly protein" evidence="3">
    <location>
        <begin position="10"/>
        <end position="53"/>
    </location>
</feature>
<evidence type="ECO:0000313" key="5">
    <source>
        <dbReference type="Proteomes" id="UP001212803"/>
    </source>
</evidence>
<keyword evidence="2" id="KW-0472">Membrane</keyword>
<protein>
    <submittedName>
        <fullName evidence="4">Cytochrome c biogenesis protein CcsA</fullName>
    </submittedName>
</protein>
<dbReference type="InterPro" id="IPR002541">
    <property type="entry name" value="Cyt_c_assembly"/>
</dbReference>
<sequence>MLGIAANPFPKEIVPLIPALQNGPLLTIHVSVMMLSYAVLTVAFCGAVVYLAQGGEGKRRFAALPSADAAGDLAHKAVMVEASRCWGWGLRSARGGRTARGGGTGAGTRRRRARW</sequence>
<accession>A0ABY7M486</accession>
<organism evidence="4 5">
    <name type="scientific">Tepidiforma flava</name>
    <dbReference type="NCBI Taxonomy" id="3004094"/>
    <lineage>
        <taxon>Bacteria</taxon>
        <taxon>Bacillati</taxon>
        <taxon>Chloroflexota</taxon>
        <taxon>Tepidiformia</taxon>
        <taxon>Tepidiformales</taxon>
        <taxon>Tepidiformaceae</taxon>
        <taxon>Tepidiforma</taxon>
    </lineage>
</organism>
<dbReference type="Pfam" id="PF01578">
    <property type="entry name" value="Cytochrom_C_asm"/>
    <property type="match status" value="1"/>
</dbReference>